<dbReference type="SUPFAM" id="SSF56496">
    <property type="entry name" value="Fibrinogen C-terminal domain-like"/>
    <property type="match status" value="1"/>
</dbReference>
<protein>
    <recommendedName>
        <fullName evidence="2">Fibrinogen C-terminal domain-containing protein</fullName>
    </recommendedName>
</protein>
<dbReference type="PROSITE" id="PS00514">
    <property type="entry name" value="FIBRINOGEN_C_1"/>
    <property type="match status" value="1"/>
</dbReference>
<dbReference type="Pfam" id="PF00147">
    <property type="entry name" value="Fibrinogen_C"/>
    <property type="match status" value="1"/>
</dbReference>
<dbReference type="PROSITE" id="PS51406">
    <property type="entry name" value="FIBRINOGEN_C_2"/>
    <property type="match status" value="1"/>
</dbReference>
<evidence type="ECO:0000256" key="1">
    <source>
        <dbReference type="ARBA" id="ARBA00023157"/>
    </source>
</evidence>
<accession>A0A182Q799</accession>
<proteinExistence type="predicted"/>
<dbReference type="InterPro" id="IPR002181">
    <property type="entry name" value="Fibrinogen_a/b/g_C_dom"/>
</dbReference>
<dbReference type="PANTHER" id="PTHR19143:SF327">
    <property type="entry name" value="FI21813P1-RELATED"/>
    <property type="match status" value="1"/>
</dbReference>
<dbReference type="InterPro" id="IPR020837">
    <property type="entry name" value="Fibrinogen_CS"/>
</dbReference>
<evidence type="ECO:0000313" key="3">
    <source>
        <dbReference type="EnsemblMetazoa" id="AFAF004462-PA"/>
    </source>
</evidence>
<organism evidence="3 4">
    <name type="scientific">Anopheles farauti</name>
    <dbReference type="NCBI Taxonomy" id="69004"/>
    <lineage>
        <taxon>Eukaryota</taxon>
        <taxon>Metazoa</taxon>
        <taxon>Ecdysozoa</taxon>
        <taxon>Arthropoda</taxon>
        <taxon>Hexapoda</taxon>
        <taxon>Insecta</taxon>
        <taxon>Pterygota</taxon>
        <taxon>Neoptera</taxon>
        <taxon>Endopterygota</taxon>
        <taxon>Diptera</taxon>
        <taxon>Nematocera</taxon>
        <taxon>Culicoidea</taxon>
        <taxon>Culicidae</taxon>
        <taxon>Anophelinae</taxon>
        <taxon>Anopheles</taxon>
    </lineage>
</organism>
<name>A0A182Q799_9DIPT</name>
<dbReference type="Proteomes" id="UP000075886">
    <property type="component" value="Unassembled WGS sequence"/>
</dbReference>
<dbReference type="InterPro" id="IPR014716">
    <property type="entry name" value="Fibrinogen_a/b/g_C_1"/>
</dbReference>
<dbReference type="Gene3D" id="3.90.215.10">
    <property type="entry name" value="Gamma Fibrinogen, chain A, domain 1"/>
    <property type="match status" value="1"/>
</dbReference>
<reference evidence="4" key="1">
    <citation type="submission" date="2014-01" db="EMBL/GenBank/DDBJ databases">
        <title>The Genome Sequence of Anopheles farauti FAR1 (V2).</title>
        <authorList>
            <consortium name="The Broad Institute Genomics Platform"/>
            <person name="Neafsey D.E."/>
            <person name="Besansky N."/>
            <person name="Howell P."/>
            <person name="Walton C."/>
            <person name="Young S.K."/>
            <person name="Zeng Q."/>
            <person name="Gargeya S."/>
            <person name="Fitzgerald M."/>
            <person name="Haas B."/>
            <person name="Abouelleil A."/>
            <person name="Allen A.W."/>
            <person name="Alvarado L."/>
            <person name="Arachchi H.M."/>
            <person name="Berlin A.M."/>
            <person name="Chapman S.B."/>
            <person name="Gainer-Dewar J."/>
            <person name="Goldberg J."/>
            <person name="Griggs A."/>
            <person name="Gujja S."/>
            <person name="Hansen M."/>
            <person name="Howarth C."/>
            <person name="Imamovic A."/>
            <person name="Ireland A."/>
            <person name="Larimer J."/>
            <person name="McCowan C."/>
            <person name="Murphy C."/>
            <person name="Pearson M."/>
            <person name="Poon T.W."/>
            <person name="Priest M."/>
            <person name="Roberts A."/>
            <person name="Saif S."/>
            <person name="Shea T."/>
            <person name="Sisk P."/>
            <person name="Sykes S."/>
            <person name="Wortman J."/>
            <person name="Nusbaum C."/>
            <person name="Birren B."/>
        </authorList>
    </citation>
    <scope>NUCLEOTIDE SEQUENCE [LARGE SCALE GENOMIC DNA]</scope>
    <source>
        <strain evidence="4">FAR1</strain>
    </source>
</reference>
<dbReference type="VEuPathDB" id="VectorBase:AFAF004462"/>
<dbReference type="EnsemblMetazoa" id="AFAF004462-RA">
    <property type="protein sequence ID" value="AFAF004462-PA"/>
    <property type="gene ID" value="AFAF004462"/>
</dbReference>
<dbReference type="InterPro" id="IPR036056">
    <property type="entry name" value="Fibrinogen-like_C"/>
</dbReference>
<evidence type="ECO:0000313" key="4">
    <source>
        <dbReference type="Proteomes" id="UP000075886"/>
    </source>
</evidence>
<dbReference type="EMBL" id="AXCN02000436">
    <property type="status" value="NOT_ANNOTATED_CDS"/>
    <property type="molecule type" value="Genomic_DNA"/>
</dbReference>
<feature type="domain" description="Fibrinogen C-terminal" evidence="2">
    <location>
        <begin position="85"/>
        <end position="305"/>
    </location>
</feature>
<dbReference type="CDD" id="cd00087">
    <property type="entry name" value="FReD"/>
    <property type="match status" value="1"/>
</dbReference>
<keyword evidence="1" id="KW-1015">Disulfide bond</keyword>
<dbReference type="GO" id="GO:0005615">
    <property type="term" value="C:extracellular space"/>
    <property type="evidence" value="ECO:0007669"/>
    <property type="project" value="TreeGrafter"/>
</dbReference>
<dbReference type="PANTHER" id="PTHR19143">
    <property type="entry name" value="FIBRINOGEN/TENASCIN/ANGIOPOEITIN"/>
    <property type="match status" value="1"/>
</dbReference>
<reference evidence="3" key="2">
    <citation type="submission" date="2020-05" db="UniProtKB">
        <authorList>
            <consortium name="EnsemblMetazoa"/>
        </authorList>
    </citation>
    <scope>IDENTIFICATION</scope>
    <source>
        <strain evidence="3">FAR1</strain>
    </source>
</reference>
<dbReference type="InterPro" id="IPR050373">
    <property type="entry name" value="Fibrinogen_C-term_domain"/>
</dbReference>
<dbReference type="AlphaFoldDB" id="A0A182Q799"/>
<dbReference type="SMART" id="SM00186">
    <property type="entry name" value="FBG"/>
    <property type="match status" value="1"/>
</dbReference>
<keyword evidence="4" id="KW-1185">Reference proteome</keyword>
<dbReference type="STRING" id="69004.A0A182Q799"/>
<evidence type="ECO:0000259" key="2">
    <source>
        <dbReference type="PROSITE" id="PS51406"/>
    </source>
</evidence>
<sequence>MVELKLHIDQSVAYLWNKFEAALESSPCRANGVPKDVSFVGETYSHETSNGCPDLEPLHREIMAELKTVREGQEEVSGRLANISGSREVKVARLEHVLREESLDVRVYLTNPGDQANGSFYVKTCNAGNRAYGSDWIVFQQRYDGTVDFYRNWTEYRDGFGELGGEFWLGLEKLHRILGSGGATYELLIELEDFGGVRAFEHYDEFAIGDESEDYQLKTLGKATGTAGDSLVLHKGKKFSTHDHKTNDCPTFYHGAWWFLQCYDAHLNGKYLIGKQTQRGGNIWHTFRGSLESLQATKMMIRPLAITNRDKLRARP</sequence>